<keyword evidence="6" id="KW-0449">Lipoprotein</keyword>
<dbReference type="PANTHER" id="PTHR30429">
    <property type="entry name" value="D-METHIONINE-BINDING LIPOPROTEIN METQ"/>
    <property type="match status" value="1"/>
</dbReference>
<evidence type="ECO:0000313" key="8">
    <source>
        <dbReference type="Proteomes" id="UP001241472"/>
    </source>
</evidence>
<organism evidence="7 8">
    <name type="scientific">Neorhizobium huautlense</name>
    <dbReference type="NCBI Taxonomy" id="67774"/>
    <lineage>
        <taxon>Bacteria</taxon>
        <taxon>Pseudomonadati</taxon>
        <taxon>Pseudomonadota</taxon>
        <taxon>Alphaproteobacteria</taxon>
        <taxon>Hyphomicrobiales</taxon>
        <taxon>Rhizobiaceae</taxon>
        <taxon>Rhizobium/Agrobacterium group</taxon>
        <taxon>Neorhizobium</taxon>
    </lineage>
</organism>
<reference evidence="7 8" key="1">
    <citation type="submission" date="2023-07" db="EMBL/GenBank/DDBJ databases">
        <title>Sorghum-associated microbial communities from plants grown in Nebraska, USA.</title>
        <authorList>
            <person name="Schachtman D."/>
        </authorList>
    </citation>
    <scope>NUCLEOTIDE SEQUENCE [LARGE SCALE GENOMIC DNA]</scope>
    <source>
        <strain evidence="7 8">DS1307</strain>
    </source>
</reference>
<dbReference type="EMBL" id="JAUSRF010000005">
    <property type="protein sequence ID" value="MDP9837061.1"/>
    <property type="molecule type" value="Genomic_DNA"/>
</dbReference>
<dbReference type="InterPro" id="IPR004872">
    <property type="entry name" value="Lipoprotein_NlpA"/>
</dbReference>
<keyword evidence="3" id="KW-0732">Signal</keyword>
<gene>
    <name evidence="7" type="ORF">J2T09_001813</name>
</gene>
<comment type="caution">
    <text evidence="7">The sequence shown here is derived from an EMBL/GenBank/DDBJ whole genome shotgun (WGS) entry which is preliminary data.</text>
</comment>
<keyword evidence="8" id="KW-1185">Reference proteome</keyword>
<evidence type="ECO:0000256" key="5">
    <source>
        <dbReference type="ARBA" id="ARBA00023139"/>
    </source>
</evidence>
<dbReference type="PANTHER" id="PTHR30429:SF1">
    <property type="entry name" value="D-METHIONINE-BINDING LIPOPROTEIN METQ-RELATED"/>
    <property type="match status" value="1"/>
</dbReference>
<comment type="subcellular location">
    <subcellularLocation>
        <location evidence="1">Membrane</location>
        <topology evidence="1">Lipid-anchor</topology>
    </subcellularLocation>
</comment>
<dbReference type="Gene3D" id="3.40.190.10">
    <property type="entry name" value="Periplasmic binding protein-like II"/>
    <property type="match status" value="2"/>
</dbReference>
<dbReference type="RefSeq" id="WP_306833422.1">
    <property type="nucleotide sequence ID" value="NZ_JAUSRF010000005.1"/>
</dbReference>
<keyword evidence="5" id="KW-0564">Palmitate</keyword>
<name>A0ABT9PRG8_9HYPH</name>
<accession>A0ABT9PRG8</accession>
<evidence type="ECO:0000256" key="6">
    <source>
        <dbReference type="ARBA" id="ARBA00023288"/>
    </source>
</evidence>
<evidence type="ECO:0000313" key="7">
    <source>
        <dbReference type="EMBL" id="MDP9837061.1"/>
    </source>
</evidence>
<comment type="similarity">
    <text evidence="2">Belongs to the NlpA lipoprotein family.</text>
</comment>
<evidence type="ECO:0000256" key="2">
    <source>
        <dbReference type="ARBA" id="ARBA00008973"/>
    </source>
</evidence>
<sequence length="272" mass="29539">MASTTLFNTTVSGRIGALVAGILTLLMATGTCAQETKPLRIALATSISNQAAEIAAEEAEAEGLKVELIEFNDWNTPNRAVADREVDANLFQHVPYLQFTNANTGNDLVAIAPAFSTPFGLYSKKVKTLAELPDNAEIVFSGDAVNTARSLLLLQQAKLIELKPGVGTNATLEDVVKWIKPLKITLLDGPQIARALDDVDAAATYPTFAKLAGLDASSGLIFENDPIYAFQFVTRPDMRDDKRLRRFVEIYRNSAAVKEKLRSLYGSMVSFP</sequence>
<evidence type="ECO:0000256" key="4">
    <source>
        <dbReference type="ARBA" id="ARBA00023136"/>
    </source>
</evidence>
<dbReference type="Proteomes" id="UP001241472">
    <property type="component" value="Unassembled WGS sequence"/>
</dbReference>
<proteinExistence type="inferred from homology"/>
<dbReference type="SUPFAM" id="SSF53850">
    <property type="entry name" value="Periplasmic binding protein-like II"/>
    <property type="match status" value="1"/>
</dbReference>
<protein>
    <submittedName>
        <fullName evidence="7">D-methionine transport system substrate-binding protein</fullName>
    </submittedName>
</protein>
<evidence type="ECO:0000256" key="1">
    <source>
        <dbReference type="ARBA" id="ARBA00004635"/>
    </source>
</evidence>
<evidence type="ECO:0000256" key="3">
    <source>
        <dbReference type="ARBA" id="ARBA00022729"/>
    </source>
</evidence>
<keyword evidence="4" id="KW-0472">Membrane</keyword>
<dbReference type="Pfam" id="PF03180">
    <property type="entry name" value="Lipoprotein_9"/>
    <property type="match status" value="1"/>
</dbReference>